<name>A0A1W6MLK2_9FLAO</name>
<sequence length="118" mass="12987">MKRLCLLIFAAVTLASCTTDFPKKSIETASLNGFIEGGNAGGVYGEAGLKITKDSIQMTDWPMSRLTDNLNTILDREFEDLSEFPGFYTIQIANVGELEQVEFCDSIASILVENKLLK</sequence>
<dbReference type="EMBL" id="CP019344">
    <property type="protein sequence ID" value="ARN78452.1"/>
    <property type="molecule type" value="Genomic_DNA"/>
</dbReference>
<feature type="signal peptide" evidence="1">
    <location>
        <begin position="1"/>
        <end position="15"/>
    </location>
</feature>
<evidence type="ECO:0000256" key="1">
    <source>
        <dbReference type="SAM" id="SignalP"/>
    </source>
</evidence>
<dbReference type="RefSeq" id="WP_085767256.1">
    <property type="nucleotide sequence ID" value="NZ_CP019344.1"/>
</dbReference>
<proteinExistence type="predicted"/>
<dbReference type="Proteomes" id="UP000193431">
    <property type="component" value="Chromosome"/>
</dbReference>
<reference evidence="2 3" key="1">
    <citation type="submission" date="2016-11" db="EMBL/GenBank/DDBJ databases">
        <title>Trade-off between light-utilization and light-protection in marine flavobacteria.</title>
        <authorList>
            <person name="Kumagai Y."/>
        </authorList>
    </citation>
    <scope>NUCLEOTIDE SEQUENCE [LARGE SCALE GENOMIC DNA]</scope>
    <source>
        <strain evidence="2 3">JCM 13191</strain>
    </source>
</reference>
<gene>
    <name evidence="2" type="ORF">BST97_10895</name>
</gene>
<feature type="chain" id="PRO_5012574443" evidence="1">
    <location>
        <begin position="16"/>
        <end position="118"/>
    </location>
</feature>
<organism evidence="2 3">
    <name type="scientific">Nonlabens spongiae</name>
    <dbReference type="NCBI Taxonomy" id="331648"/>
    <lineage>
        <taxon>Bacteria</taxon>
        <taxon>Pseudomonadati</taxon>
        <taxon>Bacteroidota</taxon>
        <taxon>Flavobacteriia</taxon>
        <taxon>Flavobacteriales</taxon>
        <taxon>Flavobacteriaceae</taxon>
        <taxon>Nonlabens</taxon>
    </lineage>
</organism>
<protein>
    <submittedName>
        <fullName evidence="2">Uncharacterized protein</fullName>
    </submittedName>
</protein>
<accession>A0A1W6MLK2</accession>
<dbReference type="OrthoDB" id="1143763at2"/>
<evidence type="ECO:0000313" key="2">
    <source>
        <dbReference type="EMBL" id="ARN78452.1"/>
    </source>
</evidence>
<dbReference type="AlphaFoldDB" id="A0A1W6MLK2"/>
<keyword evidence="3" id="KW-1185">Reference proteome</keyword>
<evidence type="ECO:0000313" key="3">
    <source>
        <dbReference type="Proteomes" id="UP000193431"/>
    </source>
</evidence>
<keyword evidence="1" id="KW-0732">Signal</keyword>
<dbReference type="PROSITE" id="PS51257">
    <property type="entry name" value="PROKAR_LIPOPROTEIN"/>
    <property type="match status" value="1"/>
</dbReference>